<sequence length="142" mass="15244">MTQDQDAALAEAQDYIDQMARTRGYVLPYHKLMARADLPVLKAANGLVAAAYTNPRRLSRATKELCFITSLTVLRAAPGHIASHIRVALDLGVSPEEILEAIEIALPEAGVVAFQHGFEVWAEVVGAEPLEPSISVHDGSAS</sequence>
<reference evidence="2" key="1">
    <citation type="journal article" date="2014" name="Int. J. Syst. Evol. Microbiol.">
        <title>Complete genome sequence of Corynebacterium casei LMG S-19264T (=DSM 44701T), isolated from a smear-ripened cheese.</title>
        <authorList>
            <consortium name="US DOE Joint Genome Institute (JGI-PGF)"/>
            <person name="Walter F."/>
            <person name="Albersmeier A."/>
            <person name="Kalinowski J."/>
            <person name="Ruckert C."/>
        </authorList>
    </citation>
    <scope>NUCLEOTIDE SEQUENCE</scope>
    <source>
        <strain evidence="2">KCTC 23714</strain>
    </source>
</reference>
<dbReference type="InterPro" id="IPR003779">
    <property type="entry name" value="CMD-like"/>
</dbReference>
<dbReference type="SUPFAM" id="SSF69118">
    <property type="entry name" value="AhpD-like"/>
    <property type="match status" value="1"/>
</dbReference>
<comment type="caution">
    <text evidence="2">The sequence shown here is derived from an EMBL/GenBank/DDBJ whole genome shotgun (WGS) entry which is preliminary data.</text>
</comment>
<name>A0A918MMG2_9RHOB</name>
<dbReference type="EMBL" id="BMYQ01000009">
    <property type="protein sequence ID" value="GGW37083.1"/>
    <property type="molecule type" value="Genomic_DNA"/>
</dbReference>
<organism evidence="2 3">
    <name type="scientific">Gemmobacter lanyuensis</name>
    <dbReference type="NCBI Taxonomy" id="1054497"/>
    <lineage>
        <taxon>Bacteria</taxon>
        <taxon>Pseudomonadati</taxon>
        <taxon>Pseudomonadota</taxon>
        <taxon>Alphaproteobacteria</taxon>
        <taxon>Rhodobacterales</taxon>
        <taxon>Paracoccaceae</taxon>
        <taxon>Gemmobacter</taxon>
    </lineage>
</organism>
<proteinExistence type="predicted"/>
<accession>A0A918MMG2</accession>
<dbReference type="InterPro" id="IPR029032">
    <property type="entry name" value="AhpD-like"/>
</dbReference>
<dbReference type="Gene3D" id="1.20.1290.10">
    <property type="entry name" value="AhpD-like"/>
    <property type="match status" value="1"/>
</dbReference>
<protein>
    <recommendedName>
        <fullName evidence="1">Carboxymuconolactone decarboxylase-like domain-containing protein</fullName>
    </recommendedName>
</protein>
<evidence type="ECO:0000313" key="3">
    <source>
        <dbReference type="Proteomes" id="UP000628984"/>
    </source>
</evidence>
<evidence type="ECO:0000313" key="2">
    <source>
        <dbReference type="EMBL" id="GGW37083.1"/>
    </source>
</evidence>
<gene>
    <name evidence="2" type="primary">pcaC</name>
    <name evidence="2" type="ORF">GCM10011452_26820</name>
</gene>
<feature type="domain" description="Carboxymuconolactone decarboxylase-like" evidence="1">
    <location>
        <begin position="41"/>
        <end position="122"/>
    </location>
</feature>
<dbReference type="Pfam" id="PF02627">
    <property type="entry name" value="CMD"/>
    <property type="match status" value="1"/>
</dbReference>
<dbReference type="AlphaFoldDB" id="A0A918MMG2"/>
<keyword evidence="3" id="KW-1185">Reference proteome</keyword>
<evidence type="ECO:0000259" key="1">
    <source>
        <dbReference type="Pfam" id="PF02627"/>
    </source>
</evidence>
<dbReference type="RefSeq" id="WP_189634399.1">
    <property type="nucleotide sequence ID" value="NZ_BMYQ01000009.1"/>
</dbReference>
<dbReference type="Proteomes" id="UP000628984">
    <property type="component" value="Unassembled WGS sequence"/>
</dbReference>
<reference evidence="2" key="2">
    <citation type="submission" date="2020-09" db="EMBL/GenBank/DDBJ databases">
        <authorList>
            <person name="Sun Q."/>
            <person name="Kim S."/>
        </authorList>
    </citation>
    <scope>NUCLEOTIDE SEQUENCE</scope>
    <source>
        <strain evidence="2">KCTC 23714</strain>
    </source>
</reference>
<dbReference type="GO" id="GO:0051920">
    <property type="term" value="F:peroxiredoxin activity"/>
    <property type="evidence" value="ECO:0007669"/>
    <property type="project" value="InterPro"/>
</dbReference>